<keyword evidence="1" id="KW-0238">DNA-binding</keyword>
<dbReference type="InterPro" id="IPR001387">
    <property type="entry name" value="Cro/C1-type_HTH"/>
</dbReference>
<organism evidence="3 4">
    <name type="scientific">Sphingopyxis italica</name>
    <dbReference type="NCBI Taxonomy" id="1129133"/>
    <lineage>
        <taxon>Bacteria</taxon>
        <taxon>Pseudomonadati</taxon>
        <taxon>Pseudomonadota</taxon>
        <taxon>Alphaproteobacteria</taxon>
        <taxon>Sphingomonadales</taxon>
        <taxon>Sphingomonadaceae</taxon>
        <taxon>Sphingopyxis</taxon>
    </lineage>
</organism>
<dbReference type="PANTHER" id="PTHR46797">
    <property type="entry name" value="HTH-TYPE TRANSCRIPTIONAL REGULATOR"/>
    <property type="match status" value="1"/>
</dbReference>
<gene>
    <name evidence="3" type="ORF">GGR90_001162</name>
</gene>
<dbReference type="Proteomes" id="UP000535078">
    <property type="component" value="Unassembled WGS sequence"/>
</dbReference>
<name>A0A7X5XPU9_9SPHN</name>
<dbReference type="InterPro" id="IPR010982">
    <property type="entry name" value="Lambda_DNA-bd_dom_sf"/>
</dbReference>
<dbReference type="AlphaFoldDB" id="A0A7X5XPU9"/>
<sequence>MTKDIETIFKSAARASPDPQLLRPGQALRGFRTEQGLTLAEVSQRTGLTASTLSKIENGKMELTVDKLIRISLALEVNVADIFGSPRGQFTSGEKARRRSITRASEGQAIRSKNGEYRYQAFDLLSKEMTPMVADVEARSIEEFGEFHRHPGEEYVHVLEGRLVFYSDTYAPAYLDAGDSIYFDSDMGHAYVNAGDERCRILSIFSTLDSQVLPLVESRTKP</sequence>
<dbReference type="Gene3D" id="2.60.120.10">
    <property type="entry name" value="Jelly Rolls"/>
    <property type="match status" value="1"/>
</dbReference>
<evidence type="ECO:0000313" key="4">
    <source>
        <dbReference type="Proteomes" id="UP000535078"/>
    </source>
</evidence>
<accession>A0A7X5XPU9</accession>
<dbReference type="Pfam" id="PF07883">
    <property type="entry name" value="Cupin_2"/>
    <property type="match status" value="1"/>
</dbReference>
<dbReference type="RefSeq" id="WP_167920148.1">
    <property type="nucleotide sequence ID" value="NZ_JAATIT010000001.1"/>
</dbReference>
<dbReference type="Pfam" id="PF01381">
    <property type="entry name" value="HTH_3"/>
    <property type="match status" value="1"/>
</dbReference>
<dbReference type="InterPro" id="IPR011051">
    <property type="entry name" value="RmlC_Cupin_sf"/>
</dbReference>
<dbReference type="InterPro" id="IPR013096">
    <property type="entry name" value="Cupin_2"/>
</dbReference>
<dbReference type="InterPro" id="IPR050807">
    <property type="entry name" value="TransReg_Diox_bact_type"/>
</dbReference>
<dbReference type="GO" id="GO:0003700">
    <property type="term" value="F:DNA-binding transcription factor activity"/>
    <property type="evidence" value="ECO:0007669"/>
    <property type="project" value="TreeGrafter"/>
</dbReference>
<dbReference type="EMBL" id="JAATIT010000001">
    <property type="protein sequence ID" value="NJB89010.1"/>
    <property type="molecule type" value="Genomic_DNA"/>
</dbReference>
<proteinExistence type="predicted"/>
<keyword evidence="4" id="KW-1185">Reference proteome</keyword>
<evidence type="ECO:0000259" key="2">
    <source>
        <dbReference type="PROSITE" id="PS50943"/>
    </source>
</evidence>
<reference evidence="3 4" key="1">
    <citation type="submission" date="2020-03" db="EMBL/GenBank/DDBJ databases">
        <title>Genomic Encyclopedia of Type Strains, Phase IV (KMG-IV): sequencing the most valuable type-strain genomes for metagenomic binning, comparative biology and taxonomic classification.</title>
        <authorList>
            <person name="Goeker M."/>
        </authorList>
    </citation>
    <scope>NUCLEOTIDE SEQUENCE [LARGE SCALE GENOMIC DNA]</scope>
    <source>
        <strain evidence="3 4">DSM 25229</strain>
    </source>
</reference>
<feature type="domain" description="HTH cro/C1-type" evidence="2">
    <location>
        <begin position="28"/>
        <end position="82"/>
    </location>
</feature>
<dbReference type="GO" id="GO:0003677">
    <property type="term" value="F:DNA binding"/>
    <property type="evidence" value="ECO:0007669"/>
    <property type="project" value="UniProtKB-KW"/>
</dbReference>
<dbReference type="SMART" id="SM00530">
    <property type="entry name" value="HTH_XRE"/>
    <property type="match status" value="1"/>
</dbReference>
<dbReference type="CDD" id="cd00093">
    <property type="entry name" value="HTH_XRE"/>
    <property type="match status" value="1"/>
</dbReference>
<dbReference type="Gene3D" id="1.10.260.40">
    <property type="entry name" value="lambda repressor-like DNA-binding domains"/>
    <property type="match status" value="1"/>
</dbReference>
<dbReference type="InterPro" id="IPR014710">
    <property type="entry name" value="RmlC-like_jellyroll"/>
</dbReference>
<dbReference type="GO" id="GO:0005829">
    <property type="term" value="C:cytosol"/>
    <property type="evidence" value="ECO:0007669"/>
    <property type="project" value="TreeGrafter"/>
</dbReference>
<dbReference type="SUPFAM" id="SSF51182">
    <property type="entry name" value="RmlC-like cupins"/>
    <property type="match status" value="1"/>
</dbReference>
<evidence type="ECO:0000313" key="3">
    <source>
        <dbReference type="EMBL" id="NJB89010.1"/>
    </source>
</evidence>
<dbReference type="SUPFAM" id="SSF47413">
    <property type="entry name" value="lambda repressor-like DNA-binding domains"/>
    <property type="match status" value="1"/>
</dbReference>
<dbReference type="PANTHER" id="PTHR46797:SF20">
    <property type="entry name" value="BLR4304 PROTEIN"/>
    <property type="match status" value="1"/>
</dbReference>
<protein>
    <submittedName>
        <fullName evidence="3">Transcriptional regulator with XRE-family HTH domain</fullName>
    </submittedName>
</protein>
<dbReference type="CDD" id="cd02209">
    <property type="entry name" value="cupin_XRE_C"/>
    <property type="match status" value="1"/>
</dbReference>
<evidence type="ECO:0000256" key="1">
    <source>
        <dbReference type="ARBA" id="ARBA00023125"/>
    </source>
</evidence>
<dbReference type="PROSITE" id="PS50943">
    <property type="entry name" value="HTH_CROC1"/>
    <property type="match status" value="1"/>
</dbReference>
<comment type="caution">
    <text evidence="3">The sequence shown here is derived from an EMBL/GenBank/DDBJ whole genome shotgun (WGS) entry which is preliminary data.</text>
</comment>